<dbReference type="PROSITE" id="PS50020">
    <property type="entry name" value="WW_DOMAIN_2"/>
    <property type="match status" value="1"/>
</dbReference>
<evidence type="ECO:0000259" key="3">
    <source>
        <dbReference type="PROSITE" id="PS50106"/>
    </source>
</evidence>
<reference evidence="4" key="1">
    <citation type="submission" date="2021-01" db="EMBL/GenBank/DDBJ databases">
        <authorList>
            <person name="Corre E."/>
            <person name="Pelletier E."/>
            <person name="Niang G."/>
            <person name="Scheremetjew M."/>
            <person name="Finn R."/>
            <person name="Kale V."/>
            <person name="Holt S."/>
            <person name="Cochrane G."/>
            <person name="Meng A."/>
            <person name="Brown T."/>
            <person name="Cohen L."/>
        </authorList>
    </citation>
    <scope>NUCLEOTIDE SEQUENCE</scope>
    <source>
        <strain evidence="4">UIO037</strain>
    </source>
</reference>
<gene>
    <name evidence="4" type="ORF">CPOL0286_LOCUS11801</name>
</gene>
<dbReference type="InterPro" id="IPR036020">
    <property type="entry name" value="WW_dom_sf"/>
</dbReference>
<dbReference type="EMBL" id="HBKO01025871">
    <property type="protein sequence ID" value="CAE2234241.1"/>
    <property type="molecule type" value="Transcribed_RNA"/>
</dbReference>
<dbReference type="InterPro" id="IPR001202">
    <property type="entry name" value="WW_dom"/>
</dbReference>
<dbReference type="InterPro" id="IPR001478">
    <property type="entry name" value="PDZ"/>
</dbReference>
<dbReference type="InterPro" id="IPR036034">
    <property type="entry name" value="PDZ_sf"/>
</dbReference>
<dbReference type="Gene3D" id="2.20.70.10">
    <property type="match status" value="1"/>
</dbReference>
<dbReference type="Gene3D" id="2.30.42.10">
    <property type="match status" value="1"/>
</dbReference>
<dbReference type="SUPFAM" id="SSF51045">
    <property type="entry name" value="WW domain"/>
    <property type="match status" value="1"/>
</dbReference>
<evidence type="ECO:0000259" key="2">
    <source>
        <dbReference type="PROSITE" id="PS50020"/>
    </source>
</evidence>
<sequence length="218" mass="23076">MAPLQPASWFNKAKKAPVAKAAPSSPKRLSSTRASQPPPLILQSSIEKPVPVRQRSNSDNSRASGKDASPLGKYESAPTGGASMPPPSAFELQIIKQKDATLGLSLGQLAGGEPGVIVTKLTPTVANAPVKGKTLFKGSIIYSIATPQTGGEFVPAIRFRDVAALLRDAEGTITLKVGRAAVPEGWSERVDDNHETYYVHTEKHLMTSDHPAASFEQA</sequence>
<feature type="compositionally biased region" description="Low complexity" evidence="1">
    <location>
        <begin position="18"/>
        <end position="27"/>
    </location>
</feature>
<proteinExistence type="predicted"/>
<feature type="domain" description="PDZ" evidence="3">
    <location>
        <begin position="91"/>
        <end position="181"/>
    </location>
</feature>
<feature type="region of interest" description="Disordered" evidence="1">
    <location>
        <begin position="1"/>
        <end position="87"/>
    </location>
</feature>
<dbReference type="PROSITE" id="PS50106">
    <property type="entry name" value="PDZ"/>
    <property type="match status" value="1"/>
</dbReference>
<organism evidence="4">
    <name type="scientific">Prymnesium polylepis</name>
    <dbReference type="NCBI Taxonomy" id="72548"/>
    <lineage>
        <taxon>Eukaryota</taxon>
        <taxon>Haptista</taxon>
        <taxon>Haptophyta</taxon>
        <taxon>Prymnesiophyceae</taxon>
        <taxon>Prymnesiales</taxon>
        <taxon>Prymnesiaceae</taxon>
        <taxon>Prymnesium</taxon>
    </lineage>
</organism>
<accession>A0A7S4MNY0</accession>
<dbReference type="AlphaFoldDB" id="A0A7S4MNY0"/>
<feature type="compositionally biased region" description="Polar residues" evidence="1">
    <location>
        <begin position="54"/>
        <end position="63"/>
    </location>
</feature>
<feature type="domain" description="WW" evidence="2">
    <location>
        <begin position="180"/>
        <end position="213"/>
    </location>
</feature>
<evidence type="ECO:0008006" key="5">
    <source>
        <dbReference type="Google" id="ProtNLM"/>
    </source>
</evidence>
<evidence type="ECO:0000256" key="1">
    <source>
        <dbReference type="SAM" id="MobiDB-lite"/>
    </source>
</evidence>
<protein>
    <recommendedName>
        <fullName evidence="5">PDZ domain-containing protein</fullName>
    </recommendedName>
</protein>
<evidence type="ECO:0000313" key="4">
    <source>
        <dbReference type="EMBL" id="CAE2234241.1"/>
    </source>
</evidence>
<name>A0A7S4MNY0_9EUKA</name>